<dbReference type="InterPro" id="IPR017871">
    <property type="entry name" value="ABC_transporter-like_CS"/>
</dbReference>
<dbReference type="InterPro" id="IPR003593">
    <property type="entry name" value="AAA+_ATPase"/>
</dbReference>
<name>A0ABR5HKW7_9BURK</name>
<comment type="similarity">
    <text evidence="1">Belongs to the ABC transporter superfamily.</text>
</comment>
<dbReference type="Pfam" id="PF09821">
    <property type="entry name" value="AAA_assoc_C"/>
    <property type="match status" value="1"/>
</dbReference>
<evidence type="ECO:0000256" key="2">
    <source>
        <dbReference type="ARBA" id="ARBA00022448"/>
    </source>
</evidence>
<evidence type="ECO:0000256" key="1">
    <source>
        <dbReference type="ARBA" id="ARBA00005417"/>
    </source>
</evidence>
<evidence type="ECO:0000259" key="8">
    <source>
        <dbReference type="PROSITE" id="PS50893"/>
    </source>
</evidence>
<dbReference type="Gene3D" id="3.40.50.300">
    <property type="entry name" value="P-loop containing nucleotide triphosphate hydrolases"/>
    <property type="match status" value="1"/>
</dbReference>
<accession>A0ABR5HKW7</accession>
<keyword evidence="6" id="KW-0067">ATP-binding</keyword>
<evidence type="ECO:0000256" key="6">
    <source>
        <dbReference type="ARBA" id="ARBA00022840"/>
    </source>
</evidence>
<dbReference type="PANTHER" id="PTHR42788:SF13">
    <property type="entry name" value="ALIPHATIC SULFONATES IMPORT ATP-BINDING PROTEIN SSUB"/>
    <property type="match status" value="1"/>
</dbReference>
<keyword evidence="2" id="KW-0813">Transport</keyword>
<feature type="domain" description="ABC transporter" evidence="8">
    <location>
        <begin position="31"/>
        <end position="265"/>
    </location>
</feature>
<dbReference type="Pfam" id="PF00005">
    <property type="entry name" value="ABC_tran"/>
    <property type="match status" value="1"/>
</dbReference>
<evidence type="ECO:0000256" key="7">
    <source>
        <dbReference type="SAM" id="MobiDB-lite"/>
    </source>
</evidence>
<evidence type="ECO:0000256" key="3">
    <source>
        <dbReference type="ARBA" id="ARBA00022475"/>
    </source>
</evidence>
<keyword evidence="5" id="KW-0547">Nucleotide-binding</keyword>
<comment type="caution">
    <text evidence="9">The sequence shown here is derived from an EMBL/GenBank/DDBJ whole genome shotgun (WGS) entry which is preliminary data.</text>
</comment>
<evidence type="ECO:0000313" key="10">
    <source>
        <dbReference type="Proteomes" id="UP000242951"/>
    </source>
</evidence>
<protein>
    <submittedName>
        <fullName evidence="9">ABC-type nitrate/sulfonate/bicarbonate transport system, ATPase component</fullName>
    </submittedName>
</protein>
<dbReference type="InterPro" id="IPR027417">
    <property type="entry name" value="P-loop_NTPase"/>
</dbReference>
<dbReference type="PROSITE" id="PS00211">
    <property type="entry name" value="ABC_TRANSPORTER_1"/>
    <property type="match status" value="1"/>
</dbReference>
<reference evidence="9 10" key="1">
    <citation type="submission" date="2015-06" db="EMBL/GenBank/DDBJ databases">
        <title>Comparative genomics of Burkholderia leaf nodule symbionts.</title>
        <authorList>
            <person name="Carlier A."/>
            <person name="Eberl L."/>
            <person name="Pinto-Carbo M."/>
        </authorList>
    </citation>
    <scope>NUCLEOTIDE SEQUENCE [LARGE SCALE GENOMIC DNA]</scope>
    <source>
        <strain evidence="9 10">UZHbot3</strain>
    </source>
</reference>
<gene>
    <name evidence="9" type="ORF">BPMI_01285</name>
</gene>
<dbReference type="InterPro" id="IPR003439">
    <property type="entry name" value="ABC_transporter-like_ATP-bd"/>
</dbReference>
<dbReference type="EMBL" id="LELG01000186">
    <property type="protein sequence ID" value="KMQ80036.1"/>
    <property type="molecule type" value="Genomic_DNA"/>
</dbReference>
<dbReference type="SMART" id="SM00382">
    <property type="entry name" value="AAA"/>
    <property type="match status" value="1"/>
</dbReference>
<dbReference type="Proteomes" id="UP000242951">
    <property type="component" value="Unassembled WGS sequence"/>
</dbReference>
<dbReference type="CDD" id="cd03293">
    <property type="entry name" value="ABC_NrtD_SsuB_transporters"/>
    <property type="match status" value="1"/>
</dbReference>
<dbReference type="PROSITE" id="PS50893">
    <property type="entry name" value="ABC_TRANSPORTER_2"/>
    <property type="match status" value="1"/>
</dbReference>
<dbReference type="PANTHER" id="PTHR42788">
    <property type="entry name" value="TAURINE IMPORT ATP-BINDING PROTEIN-RELATED"/>
    <property type="match status" value="1"/>
</dbReference>
<dbReference type="SUPFAM" id="SSF52540">
    <property type="entry name" value="P-loop containing nucleoside triphosphate hydrolases"/>
    <property type="match status" value="1"/>
</dbReference>
<keyword evidence="4" id="KW-0472">Membrane</keyword>
<dbReference type="InterPro" id="IPR050166">
    <property type="entry name" value="ABC_transporter_ATP-bind"/>
</dbReference>
<evidence type="ECO:0000256" key="5">
    <source>
        <dbReference type="ARBA" id="ARBA00022741"/>
    </source>
</evidence>
<keyword evidence="10" id="KW-1185">Reference proteome</keyword>
<feature type="region of interest" description="Disordered" evidence="7">
    <location>
        <begin position="1"/>
        <end position="25"/>
    </location>
</feature>
<sequence>MQNLKNTQSFQRAPGVSSTPGTPPRLSAEIMRIANVSRDFNKTQGELLVLDDANLSLREGEIVGLLGRSGSGKSTLLRIIAGLIEPTAGEVTYLNEPLRGPAKGVAMVFQTFALFPWLTVLQNVEAGLEAQGVGARERHERALVAIDLIGLDGFENAYPRELSGGMRQRVGFARALVVDPTLLLMDEPFSALDVLTAENLRTDLLDLWTQGRLSIKSVLIVTHNIEEAVFMCDRILVLSSNPGRVMAEIKVPFKHPRNRLDPVFRKLVDDIYAKMTARQMDEAKKKGLDLGSWLPSVSTNLMAGLIETLAAAPYHGRADMPEIARTLHLEVDDLFPIAEVLQHLGFADVREGDIYLTPQARVFAEFDTQERKMMFAEHLLRHVPLAARIKKVLNERPGHRAPRVRFEQELEDHLSDSAAQETLDAVIDWGRYGEIFSYNDQTEMLSLEDVEA</sequence>
<organism evidence="9 10">
    <name type="scientific">Candidatus Burkholderia pumila</name>
    <dbReference type="NCBI Taxonomy" id="1090375"/>
    <lineage>
        <taxon>Bacteria</taxon>
        <taxon>Pseudomonadati</taxon>
        <taxon>Pseudomonadota</taxon>
        <taxon>Betaproteobacteria</taxon>
        <taxon>Burkholderiales</taxon>
        <taxon>Burkholderiaceae</taxon>
        <taxon>Burkholderia</taxon>
    </lineage>
</organism>
<dbReference type="InterPro" id="IPR018632">
    <property type="entry name" value="AAA-associated_dom_C"/>
</dbReference>
<evidence type="ECO:0000256" key="4">
    <source>
        <dbReference type="ARBA" id="ARBA00022519"/>
    </source>
</evidence>
<proteinExistence type="inferred from homology"/>
<keyword evidence="3" id="KW-1003">Cell membrane</keyword>
<keyword evidence="4" id="KW-0997">Cell inner membrane</keyword>
<feature type="compositionally biased region" description="Polar residues" evidence="7">
    <location>
        <begin position="1"/>
        <end position="20"/>
    </location>
</feature>
<evidence type="ECO:0000313" key="9">
    <source>
        <dbReference type="EMBL" id="KMQ80036.1"/>
    </source>
</evidence>